<feature type="region of interest" description="Disordered" evidence="10">
    <location>
        <begin position="1"/>
        <end position="27"/>
    </location>
</feature>
<evidence type="ECO:0000256" key="8">
    <source>
        <dbReference type="RuleBase" id="RU003422"/>
    </source>
</evidence>
<dbReference type="GO" id="GO:0005524">
    <property type="term" value="F:ATP binding"/>
    <property type="evidence" value="ECO:0007669"/>
    <property type="project" value="UniProtKB-KW"/>
</dbReference>
<evidence type="ECO:0000256" key="5">
    <source>
        <dbReference type="ARBA" id="ARBA00023242"/>
    </source>
</evidence>
<comment type="subcellular location">
    <subcellularLocation>
        <location evidence="1 9">Nucleus</location>
    </subcellularLocation>
</comment>
<dbReference type="InterPro" id="IPR020587">
    <property type="entry name" value="RecA_monomer-monomer_interface"/>
</dbReference>
<dbReference type="GO" id="GO:0000794">
    <property type="term" value="C:condensed nuclear chromosome"/>
    <property type="evidence" value="ECO:0007669"/>
    <property type="project" value="TreeGrafter"/>
</dbReference>
<dbReference type="GO" id="GO:1990426">
    <property type="term" value="P:mitotic recombination-dependent replication fork processing"/>
    <property type="evidence" value="ECO:0007669"/>
    <property type="project" value="InterPro"/>
</dbReference>
<feature type="compositionally biased region" description="Acidic residues" evidence="10">
    <location>
        <begin position="16"/>
        <end position="25"/>
    </location>
</feature>
<dbReference type="VEuPathDB" id="VectorBase:MDOA011341"/>
<dbReference type="EnsemblMetazoa" id="MDOA011341-RA">
    <property type="protein sequence ID" value="MDOA011341-PA"/>
    <property type="gene ID" value="MDOA011341"/>
</dbReference>
<dbReference type="GO" id="GO:0042148">
    <property type="term" value="P:DNA strand invasion"/>
    <property type="evidence" value="ECO:0007669"/>
    <property type="project" value="TreeGrafter"/>
</dbReference>
<dbReference type="GO" id="GO:0007131">
    <property type="term" value="P:reciprocal meiotic recombination"/>
    <property type="evidence" value="ECO:0007669"/>
    <property type="project" value="TreeGrafter"/>
</dbReference>
<evidence type="ECO:0000256" key="1">
    <source>
        <dbReference type="ARBA" id="ARBA00004123"/>
    </source>
</evidence>
<evidence type="ECO:0000313" key="13">
    <source>
        <dbReference type="EnsemblMetazoa" id="MDOA011341-PA"/>
    </source>
</evidence>
<evidence type="ECO:0000259" key="12">
    <source>
        <dbReference type="PROSITE" id="PS50163"/>
    </source>
</evidence>
<dbReference type="PANTHER" id="PTHR22942">
    <property type="entry name" value="RECA/RAD51/RADA DNA STRAND-PAIRING FAMILY MEMBER"/>
    <property type="match status" value="1"/>
</dbReference>
<name>A0A1I8N442_MUSDO</name>
<dbReference type="PANTHER" id="PTHR22942:SF39">
    <property type="entry name" value="DNA REPAIR PROTEIN RAD51 HOMOLOG 1"/>
    <property type="match status" value="1"/>
</dbReference>
<evidence type="ECO:0000256" key="3">
    <source>
        <dbReference type="ARBA" id="ARBA00022741"/>
    </source>
</evidence>
<keyword evidence="9" id="KW-0233">DNA recombination</keyword>
<keyword evidence="4 8" id="KW-0067">ATP-binding</keyword>
<dbReference type="eggNOG" id="KOG1433">
    <property type="taxonomic scope" value="Eukaryota"/>
</dbReference>
<dbReference type="Proteomes" id="UP001652621">
    <property type="component" value="Unplaced"/>
</dbReference>
<dbReference type="PROSITE" id="PS50163">
    <property type="entry name" value="RECA_3"/>
    <property type="match status" value="1"/>
</dbReference>
<dbReference type="AlphaFoldDB" id="A0A1I8N442"/>
<dbReference type="SMART" id="SM00382">
    <property type="entry name" value="AAA"/>
    <property type="match status" value="1"/>
</dbReference>
<reference evidence="13" key="1">
    <citation type="submission" date="2020-05" db="UniProtKB">
        <authorList>
            <consortium name="EnsemblMetazoa"/>
        </authorList>
    </citation>
    <scope>IDENTIFICATION</scope>
    <source>
        <strain evidence="13">Aabys</strain>
    </source>
</reference>
<dbReference type="Pfam" id="PF14520">
    <property type="entry name" value="HHH_5"/>
    <property type="match status" value="1"/>
</dbReference>
<dbReference type="VEuPathDB" id="VectorBase:MDOMA2_016240"/>
<comment type="function">
    <text evidence="9">Binds to single and double-stranded DNA and exhibits DNA-dependent ATPase activity. Underwinds duplex DNA.</text>
</comment>
<evidence type="ECO:0000313" key="14">
    <source>
        <dbReference type="Proteomes" id="UP001652621"/>
    </source>
</evidence>
<keyword evidence="9" id="KW-0227">DNA damage</keyword>
<dbReference type="InterPro" id="IPR016467">
    <property type="entry name" value="DNA_recomb/repair_RecA-like"/>
</dbReference>
<comment type="similarity">
    <text evidence="2 9">Belongs to the RecA family. RAD51 subfamily.</text>
</comment>
<evidence type="ECO:0000256" key="10">
    <source>
        <dbReference type="SAM" id="MobiDB-lite"/>
    </source>
</evidence>
<dbReference type="GO" id="GO:0140664">
    <property type="term" value="F:ATP-dependent DNA damage sensor activity"/>
    <property type="evidence" value="ECO:0007669"/>
    <property type="project" value="InterPro"/>
</dbReference>
<dbReference type="GO" id="GO:0070192">
    <property type="term" value="P:chromosome organization involved in meiotic cell cycle"/>
    <property type="evidence" value="ECO:0007669"/>
    <property type="project" value="TreeGrafter"/>
</dbReference>
<keyword evidence="9" id="KW-0238">DNA-binding</keyword>
<comment type="subunit">
    <text evidence="7">Forms linear homooligomers, giving rise to a RAD51 nucleoprotein filament, which is essential for strand-pairing reactions during DNA recombination.</text>
</comment>
<dbReference type="InterPro" id="IPR003593">
    <property type="entry name" value="AAA+_ATPase"/>
</dbReference>
<dbReference type="GO" id="GO:0006312">
    <property type="term" value="P:mitotic recombination"/>
    <property type="evidence" value="ECO:0007669"/>
    <property type="project" value="TreeGrafter"/>
</dbReference>
<feature type="domain" description="RecA family profile 1" evidence="11">
    <location>
        <begin position="103"/>
        <end position="274"/>
    </location>
</feature>
<dbReference type="GO" id="GO:0003690">
    <property type="term" value="F:double-stranded DNA binding"/>
    <property type="evidence" value="ECO:0007669"/>
    <property type="project" value="InterPro"/>
</dbReference>
<dbReference type="InterPro" id="IPR027417">
    <property type="entry name" value="P-loop_NTPase"/>
</dbReference>
<dbReference type="InterPro" id="IPR011941">
    <property type="entry name" value="DNA_recomb/repair_Rad51"/>
</dbReference>
<reference evidence="15" key="2">
    <citation type="submission" date="2025-04" db="UniProtKB">
        <authorList>
            <consortium name="RefSeq"/>
        </authorList>
    </citation>
    <scope>IDENTIFICATION</scope>
    <source>
        <strain evidence="15">Aabys</strain>
    </source>
</reference>
<dbReference type="PIRSF" id="PIRSF005856">
    <property type="entry name" value="Rad51"/>
    <property type="match status" value="1"/>
</dbReference>
<dbReference type="InterPro" id="IPR013632">
    <property type="entry name" value="Rad51_C"/>
</dbReference>
<evidence type="ECO:0000256" key="4">
    <source>
        <dbReference type="ARBA" id="ARBA00022840"/>
    </source>
</evidence>
<dbReference type="Gene3D" id="1.10.150.20">
    <property type="entry name" value="5' to 3' exonuclease, C-terminal subdomain"/>
    <property type="match status" value="1"/>
</dbReference>
<sequence>MEYMDKDRSLATATTDDVEEEEEEGGPIPITKIEVNGITANDIEKLKNAGFHTVESVAFAPRKELLAIRGFSDSKVDKLVEYAYTMVPMGFTSALSFYQKRSEIIMLTTGSKELDKLLGGGIETGSITELFGEFRSGKTQLCHTLAVTCQLPISQGGGEGKCLYIDTEGTFRPERLVAMADRYKLVKDDVLDNVACARAFNSDHQTQLLMQGAAMMTESRYALIIVDSATALYRTDYAGRGELAARQMHLARFLRLLLRLSDEFGVAVVITNQVVAEVNGGASMFQADAKKPIGGNIIAHASTTRLSLRKGRGDTRICKIYDSPCLPESEAMFAILPDGIGDEKSNYGYEH</sequence>
<dbReference type="GO" id="GO:0003697">
    <property type="term" value="F:single-stranded DNA binding"/>
    <property type="evidence" value="ECO:0007669"/>
    <property type="project" value="InterPro"/>
</dbReference>
<dbReference type="Gene3D" id="3.40.50.300">
    <property type="entry name" value="P-loop containing nucleotide triphosphate hydrolases"/>
    <property type="match status" value="1"/>
</dbReference>
<dbReference type="KEGG" id="mde:101895425"/>
<dbReference type="OrthoDB" id="10251254at2759"/>
<protein>
    <recommendedName>
        <fullName evidence="9">DNA repair protein RAD51 homolog</fullName>
    </recommendedName>
</protein>
<gene>
    <name evidence="13" type="primary">101895425</name>
    <name evidence="15" type="synonym">LOC101895425</name>
</gene>
<evidence type="ECO:0000256" key="6">
    <source>
        <dbReference type="ARBA" id="ARBA00056736"/>
    </source>
</evidence>
<evidence type="ECO:0000256" key="2">
    <source>
        <dbReference type="ARBA" id="ARBA00007095"/>
    </source>
</evidence>
<dbReference type="PROSITE" id="PS50162">
    <property type="entry name" value="RECA_2"/>
    <property type="match status" value="1"/>
</dbReference>
<evidence type="ECO:0000313" key="15">
    <source>
        <dbReference type="RefSeq" id="XP_005182965.1"/>
    </source>
</evidence>
<dbReference type="FunFam" id="3.40.50.300:FF:000092">
    <property type="entry name" value="DNA repair protein Rad51 homolog"/>
    <property type="match status" value="1"/>
</dbReference>
<dbReference type="SUPFAM" id="SSF52540">
    <property type="entry name" value="P-loop containing nucleoside triphosphate hydrolases"/>
    <property type="match status" value="1"/>
</dbReference>
<keyword evidence="9" id="KW-0234">DNA repair</keyword>
<dbReference type="NCBIfam" id="TIGR02239">
    <property type="entry name" value="recomb_RAD51"/>
    <property type="match status" value="1"/>
</dbReference>
<proteinExistence type="inferred from homology"/>
<dbReference type="GO" id="GO:0000730">
    <property type="term" value="P:DNA recombinase assembly"/>
    <property type="evidence" value="ECO:0007669"/>
    <property type="project" value="TreeGrafter"/>
</dbReference>
<dbReference type="InterPro" id="IPR020588">
    <property type="entry name" value="RecA_ATP-bd"/>
</dbReference>
<dbReference type="GO" id="GO:0000150">
    <property type="term" value="F:DNA strand exchange activity"/>
    <property type="evidence" value="ECO:0007669"/>
    <property type="project" value="InterPro"/>
</dbReference>
<dbReference type="FunFam" id="1.10.150.20:FF:000008">
    <property type="entry name" value="DNA repair protein RAD51 homolog"/>
    <property type="match status" value="1"/>
</dbReference>
<dbReference type="NCBIfam" id="NF003301">
    <property type="entry name" value="PRK04301.1"/>
    <property type="match status" value="1"/>
</dbReference>
<keyword evidence="14" id="KW-1185">Reference proteome</keyword>
<keyword evidence="5 9" id="KW-0539">Nucleus</keyword>
<organism evidence="13">
    <name type="scientific">Musca domestica</name>
    <name type="common">House fly</name>
    <dbReference type="NCBI Taxonomy" id="7370"/>
    <lineage>
        <taxon>Eukaryota</taxon>
        <taxon>Metazoa</taxon>
        <taxon>Ecdysozoa</taxon>
        <taxon>Arthropoda</taxon>
        <taxon>Hexapoda</taxon>
        <taxon>Insecta</taxon>
        <taxon>Pterygota</taxon>
        <taxon>Neoptera</taxon>
        <taxon>Endopterygota</taxon>
        <taxon>Diptera</taxon>
        <taxon>Brachycera</taxon>
        <taxon>Muscomorpha</taxon>
        <taxon>Muscoidea</taxon>
        <taxon>Muscidae</taxon>
        <taxon>Musca</taxon>
    </lineage>
</organism>
<dbReference type="CDD" id="cd19513">
    <property type="entry name" value="Rad51"/>
    <property type="match status" value="1"/>
</dbReference>
<keyword evidence="3 8" id="KW-0547">Nucleotide-binding</keyword>
<feature type="domain" description="RecA family profile 2" evidence="12">
    <location>
        <begin position="282"/>
        <end position="345"/>
    </location>
</feature>
<comment type="function">
    <text evidence="6">Plays an important role in homologous strand exchange, a key step in DNA repair through homologous recombination (HR). Binds to single-stranded DNA in an ATP-dependent manner to form nucleoprotein filaments which are essential for the homology search and strand exchange. Catalyzes the recognition of homology and strand exchange between homologous DNA partners to form a joint molecule between a processed DNA break and the repair template. Recruited to resolve stalled replication forks during replication stress. Also involved in interstrand cross-link repair.</text>
</comment>
<accession>A0A1I8N442</accession>
<dbReference type="RefSeq" id="XP_005182965.1">
    <property type="nucleotide sequence ID" value="XM_005182908.3"/>
</dbReference>
<dbReference type="STRING" id="7370.A0A1I8N442"/>
<dbReference type="InterPro" id="IPR010995">
    <property type="entry name" value="DNA_repair_Rad51/TF_NusA_a-hlx"/>
</dbReference>
<evidence type="ECO:0000256" key="7">
    <source>
        <dbReference type="ARBA" id="ARBA00062901"/>
    </source>
</evidence>
<evidence type="ECO:0000256" key="9">
    <source>
        <dbReference type="RuleBase" id="RU364139"/>
    </source>
</evidence>
<evidence type="ECO:0000259" key="11">
    <source>
        <dbReference type="PROSITE" id="PS50162"/>
    </source>
</evidence>
<dbReference type="Pfam" id="PF08423">
    <property type="entry name" value="Rad51"/>
    <property type="match status" value="1"/>
</dbReference>
<dbReference type="SUPFAM" id="SSF47794">
    <property type="entry name" value="Rad51 N-terminal domain-like"/>
    <property type="match status" value="1"/>
</dbReference>